<proteinExistence type="predicted"/>
<dbReference type="OrthoDB" id="8481923at2"/>
<gene>
    <name evidence="2" type="ORF">SAMN05444921_104180</name>
</gene>
<organism evidence="2 3">
    <name type="scientific">Streptomyces wuyuanensis</name>
    <dbReference type="NCBI Taxonomy" id="1196353"/>
    <lineage>
        <taxon>Bacteria</taxon>
        <taxon>Bacillati</taxon>
        <taxon>Actinomycetota</taxon>
        <taxon>Actinomycetes</taxon>
        <taxon>Kitasatosporales</taxon>
        <taxon>Streptomycetaceae</taxon>
        <taxon>Streptomyces</taxon>
    </lineage>
</organism>
<sequence>MPFTLSHAAAVLPGIRRNGTARGPLVASALVAGSFAPDTTYFAASVLPSGMWFGEVTHGPLGVVTVDVVIAAGLVGLWLMVREPLLALLPQRLRARAHALVRGGAAHRERTRASLALWFCVSAAIGSATHVVWDAFTHFDRWGTRVLPVLAESVAGFPLYTYTQYGSSILALVALAWFTGSAWRRTEGVTGPVPVPPLGRRGRWAGVALLALCVLAGTVHRTVRWYQYWGRIDTPLDVIPTACFGAGAGLTAGVVLYGAAIRLWSRRGTLPDAEPSRERAGVS</sequence>
<feature type="transmembrane region" description="Helical" evidence="1">
    <location>
        <begin position="165"/>
        <end position="183"/>
    </location>
</feature>
<keyword evidence="1" id="KW-0472">Membrane</keyword>
<dbReference type="EMBL" id="FNHI01000004">
    <property type="protein sequence ID" value="SDM12808.1"/>
    <property type="molecule type" value="Genomic_DNA"/>
</dbReference>
<feature type="transmembrane region" description="Helical" evidence="1">
    <location>
        <begin position="61"/>
        <end position="81"/>
    </location>
</feature>
<dbReference type="InterPro" id="IPR025238">
    <property type="entry name" value="DUF4184"/>
</dbReference>
<dbReference type="AlphaFoldDB" id="A0A1G9QP82"/>
<feature type="transmembrane region" description="Helical" evidence="1">
    <location>
        <begin position="204"/>
        <end position="226"/>
    </location>
</feature>
<evidence type="ECO:0008006" key="4">
    <source>
        <dbReference type="Google" id="ProtNLM"/>
    </source>
</evidence>
<keyword evidence="1" id="KW-0812">Transmembrane</keyword>
<feature type="transmembrane region" description="Helical" evidence="1">
    <location>
        <begin position="238"/>
        <end position="260"/>
    </location>
</feature>
<evidence type="ECO:0000256" key="1">
    <source>
        <dbReference type="SAM" id="Phobius"/>
    </source>
</evidence>
<name>A0A1G9QP82_9ACTN</name>
<dbReference type="Pfam" id="PF13803">
    <property type="entry name" value="DUF4184"/>
    <property type="match status" value="1"/>
</dbReference>
<evidence type="ECO:0000313" key="2">
    <source>
        <dbReference type="EMBL" id="SDM12808.1"/>
    </source>
</evidence>
<dbReference type="GeneID" id="40828949"/>
<dbReference type="RefSeq" id="WP_093653177.1">
    <property type="nucleotide sequence ID" value="NZ_FNHI01000004.1"/>
</dbReference>
<dbReference type="Proteomes" id="UP000199063">
    <property type="component" value="Unassembled WGS sequence"/>
</dbReference>
<keyword evidence="3" id="KW-1185">Reference proteome</keyword>
<feature type="transmembrane region" description="Helical" evidence="1">
    <location>
        <begin position="115"/>
        <end position="133"/>
    </location>
</feature>
<accession>A0A1G9QP82</accession>
<evidence type="ECO:0000313" key="3">
    <source>
        <dbReference type="Proteomes" id="UP000199063"/>
    </source>
</evidence>
<dbReference type="STRING" id="1196353.SAMN05444921_104180"/>
<keyword evidence="1" id="KW-1133">Transmembrane helix</keyword>
<protein>
    <recommendedName>
        <fullName evidence="4">DUF4184 family protein</fullName>
    </recommendedName>
</protein>
<reference evidence="3" key="1">
    <citation type="submission" date="2016-10" db="EMBL/GenBank/DDBJ databases">
        <authorList>
            <person name="Varghese N."/>
            <person name="Submissions S."/>
        </authorList>
    </citation>
    <scope>NUCLEOTIDE SEQUENCE [LARGE SCALE GENOMIC DNA]</scope>
    <source>
        <strain evidence="3">CGMCC 4.7042</strain>
    </source>
</reference>